<accession>A0A7D9ID35</accession>
<feature type="transmembrane region" description="Helical" evidence="12">
    <location>
        <begin position="464"/>
        <end position="488"/>
    </location>
</feature>
<dbReference type="PANTHER" id="PTHR21522">
    <property type="entry name" value="PROTON CHANNEL OTOP"/>
    <property type="match status" value="1"/>
</dbReference>
<feature type="transmembrane region" description="Helical" evidence="12">
    <location>
        <begin position="582"/>
        <end position="609"/>
    </location>
</feature>
<keyword evidence="6" id="KW-0375">Hydrogen ion transport</keyword>
<feature type="transmembrane region" description="Helical" evidence="12">
    <location>
        <begin position="500"/>
        <end position="520"/>
    </location>
</feature>
<feature type="transmembrane region" description="Helical" evidence="12">
    <location>
        <begin position="291"/>
        <end position="312"/>
    </location>
</feature>
<dbReference type="Pfam" id="PF03189">
    <property type="entry name" value="Otopetrin"/>
    <property type="match status" value="1"/>
</dbReference>
<evidence type="ECO:0000256" key="10">
    <source>
        <dbReference type="ARBA" id="ARBA00023303"/>
    </source>
</evidence>
<feature type="transmembrane region" description="Helical" evidence="12">
    <location>
        <begin position="94"/>
        <end position="115"/>
    </location>
</feature>
<feature type="compositionally biased region" description="Basic and acidic residues" evidence="11">
    <location>
        <begin position="325"/>
        <end position="348"/>
    </location>
</feature>
<feature type="transmembrane region" description="Helical" evidence="12">
    <location>
        <begin position="431"/>
        <end position="452"/>
    </location>
</feature>
<evidence type="ECO:0000256" key="2">
    <source>
        <dbReference type="ARBA" id="ARBA00006513"/>
    </source>
</evidence>
<evidence type="ECO:0000256" key="7">
    <source>
        <dbReference type="ARBA" id="ARBA00022989"/>
    </source>
</evidence>
<dbReference type="EMBL" id="CACRXK020004478">
    <property type="protein sequence ID" value="CAB4002896.1"/>
    <property type="molecule type" value="Genomic_DNA"/>
</dbReference>
<feature type="transmembrane region" description="Helical" evidence="12">
    <location>
        <begin position="55"/>
        <end position="74"/>
    </location>
</feature>
<gene>
    <name evidence="13" type="ORF">PACLA_8A050732</name>
</gene>
<comment type="subcellular location">
    <subcellularLocation>
        <location evidence="1">Cell membrane</location>
        <topology evidence="1">Multi-pass membrane protein</topology>
    </subcellularLocation>
</comment>
<comment type="caution">
    <text evidence="13">The sequence shown here is derived from an EMBL/GenBank/DDBJ whole genome shotgun (WGS) entry which is preliminary data.</text>
</comment>
<dbReference type="PANTHER" id="PTHR21522:SF32">
    <property type="entry name" value="OTOPETRIN-2"/>
    <property type="match status" value="1"/>
</dbReference>
<proteinExistence type="inferred from homology"/>
<evidence type="ECO:0000313" key="13">
    <source>
        <dbReference type="EMBL" id="CAB4002896.1"/>
    </source>
</evidence>
<feature type="compositionally biased region" description="Polar residues" evidence="11">
    <location>
        <begin position="8"/>
        <end position="33"/>
    </location>
</feature>
<keyword evidence="10" id="KW-0407">Ion channel</keyword>
<dbReference type="InterPro" id="IPR004878">
    <property type="entry name" value="Otopetrin"/>
</dbReference>
<reference evidence="13" key="1">
    <citation type="submission" date="2020-04" db="EMBL/GenBank/DDBJ databases">
        <authorList>
            <person name="Alioto T."/>
            <person name="Alioto T."/>
            <person name="Gomez Garrido J."/>
        </authorList>
    </citation>
    <scope>NUCLEOTIDE SEQUENCE</scope>
    <source>
        <strain evidence="13">A484AB</strain>
    </source>
</reference>
<evidence type="ECO:0000256" key="1">
    <source>
        <dbReference type="ARBA" id="ARBA00004651"/>
    </source>
</evidence>
<evidence type="ECO:0000256" key="5">
    <source>
        <dbReference type="ARBA" id="ARBA00022692"/>
    </source>
</evidence>
<organism evidence="13 14">
    <name type="scientific">Paramuricea clavata</name>
    <name type="common">Red gorgonian</name>
    <name type="synonym">Violescent sea-whip</name>
    <dbReference type="NCBI Taxonomy" id="317549"/>
    <lineage>
        <taxon>Eukaryota</taxon>
        <taxon>Metazoa</taxon>
        <taxon>Cnidaria</taxon>
        <taxon>Anthozoa</taxon>
        <taxon>Octocorallia</taxon>
        <taxon>Malacalcyonacea</taxon>
        <taxon>Plexauridae</taxon>
        <taxon>Paramuricea</taxon>
    </lineage>
</organism>
<feature type="transmembrane region" description="Helical" evidence="12">
    <location>
        <begin position="174"/>
        <end position="192"/>
    </location>
</feature>
<dbReference type="OrthoDB" id="6429739at2759"/>
<feature type="compositionally biased region" description="Polar residues" evidence="11">
    <location>
        <begin position="352"/>
        <end position="367"/>
    </location>
</feature>
<evidence type="ECO:0000256" key="9">
    <source>
        <dbReference type="ARBA" id="ARBA00023136"/>
    </source>
</evidence>
<feature type="transmembrane region" description="Helical" evidence="12">
    <location>
        <begin position="136"/>
        <end position="154"/>
    </location>
</feature>
<dbReference type="GO" id="GO:0005886">
    <property type="term" value="C:plasma membrane"/>
    <property type="evidence" value="ECO:0007669"/>
    <property type="project" value="UniProtKB-SubCell"/>
</dbReference>
<evidence type="ECO:0000256" key="4">
    <source>
        <dbReference type="ARBA" id="ARBA00022475"/>
    </source>
</evidence>
<evidence type="ECO:0000256" key="6">
    <source>
        <dbReference type="ARBA" id="ARBA00022781"/>
    </source>
</evidence>
<feature type="transmembrane region" description="Helical" evidence="12">
    <location>
        <begin position="204"/>
        <end position="226"/>
    </location>
</feature>
<feature type="region of interest" description="Disordered" evidence="11">
    <location>
        <begin position="319"/>
        <end position="372"/>
    </location>
</feature>
<keyword evidence="8" id="KW-0406">Ion transport</keyword>
<feature type="transmembrane region" description="Helical" evidence="12">
    <location>
        <begin position="395"/>
        <end position="419"/>
    </location>
</feature>
<evidence type="ECO:0000256" key="3">
    <source>
        <dbReference type="ARBA" id="ARBA00022448"/>
    </source>
</evidence>
<comment type="similarity">
    <text evidence="2">Belongs to the otopetrin family.</text>
</comment>
<keyword evidence="4" id="KW-1003">Cell membrane</keyword>
<keyword evidence="7 12" id="KW-1133">Transmembrane helix</keyword>
<evidence type="ECO:0000256" key="12">
    <source>
        <dbReference type="SAM" id="Phobius"/>
    </source>
</evidence>
<keyword evidence="3" id="KW-0813">Transport</keyword>
<sequence>MSEEESRPSTSGSPIENEVNPSDLANTSVANSDQEVTTSNTTCCCDLSTRKFASLAYVAFVFISAVIFLVAAKVDTDKKGTPISAPSVYRYLTVVLFIGILWMATTIIGSFKCCLHAARQGWLAGHIEPVKELLPTRLLVGVMFFGLGSSFLTMVELLEYVAEYNCPHKDLTMLFYYIVRTIFIYTQLYFFYKLSGKSEKLLIYSHFLMMHLIAVNLGTWIVTFVYDSAEELNNEVEEDEILINQTTIHNSTILFMARHWGALISTHNISLVPCYKTVKALKSTAKQMEPYLYTFTMEYCLISAGLLLNAWLSLRSSAQTTDQNGNERVEEGRTGSDGGRTDSDERRGKGSKGQQTSRRGHGSTTQDSDMDTGFITDDSYVLVEKPERMPEVGTLWRFGFIFGLAYIPAFTAIIINLFFSDDVENDRLIYVGMQCFFFLSILIASVFGILQLEKINEGEPESQVDFILLGVALVGVFFLDLLIIVAAICETSESPEIATLLIVTNITELLCSVTFTLFVRKALEHGLPERANEVVTNAAPNIREVVSFLFMLNICFWAMYTFEVKKSTQVVPLVEQFYTEEVWFYLSHFVYPLAVFFHFHGAVCMVLILGHYSISKSRTLSGSAAASMSLSHAAVQHT</sequence>
<evidence type="ECO:0000313" key="14">
    <source>
        <dbReference type="Proteomes" id="UP001152795"/>
    </source>
</evidence>
<dbReference type="GO" id="GO:0015252">
    <property type="term" value="F:proton channel activity"/>
    <property type="evidence" value="ECO:0007669"/>
    <property type="project" value="InterPro"/>
</dbReference>
<keyword evidence="5 12" id="KW-0812">Transmembrane</keyword>
<dbReference type="AlphaFoldDB" id="A0A7D9ID35"/>
<keyword evidence="14" id="KW-1185">Reference proteome</keyword>
<protein>
    <submittedName>
        <fullName evidence="13">Uncharacterized protein</fullName>
    </submittedName>
</protein>
<dbReference type="Proteomes" id="UP001152795">
    <property type="component" value="Unassembled WGS sequence"/>
</dbReference>
<keyword evidence="9 12" id="KW-0472">Membrane</keyword>
<evidence type="ECO:0000256" key="8">
    <source>
        <dbReference type="ARBA" id="ARBA00023065"/>
    </source>
</evidence>
<evidence type="ECO:0000256" key="11">
    <source>
        <dbReference type="SAM" id="MobiDB-lite"/>
    </source>
</evidence>
<feature type="transmembrane region" description="Helical" evidence="12">
    <location>
        <begin position="541"/>
        <end position="562"/>
    </location>
</feature>
<feature type="region of interest" description="Disordered" evidence="11">
    <location>
        <begin position="1"/>
        <end position="33"/>
    </location>
</feature>
<name>A0A7D9ID35_PARCT</name>